<dbReference type="Proteomes" id="UP000800094">
    <property type="component" value="Unassembled WGS sequence"/>
</dbReference>
<dbReference type="EMBL" id="ML987192">
    <property type="protein sequence ID" value="KAF2252067.1"/>
    <property type="molecule type" value="Genomic_DNA"/>
</dbReference>
<feature type="signal peptide" evidence="1">
    <location>
        <begin position="1"/>
        <end position="19"/>
    </location>
</feature>
<gene>
    <name evidence="2" type="ORF">BU26DRAFT_561840</name>
</gene>
<evidence type="ECO:0008006" key="4">
    <source>
        <dbReference type="Google" id="ProtNLM"/>
    </source>
</evidence>
<protein>
    <recommendedName>
        <fullName evidence="4">Ricin B lectin domain-containing protein</fullName>
    </recommendedName>
</protein>
<reference evidence="2" key="1">
    <citation type="journal article" date="2020" name="Stud. Mycol.">
        <title>101 Dothideomycetes genomes: a test case for predicting lifestyles and emergence of pathogens.</title>
        <authorList>
            <person name="Haridas S."/>
            <person name="Albert R."/>
            <person name="Binder M."/>
            <person name="Bloem J."/>
            <person name="Labutti K."/>
            <person name="Salamov A."/>
            <person name="Andreopoulos B."/>
            <person name="Baker S."/>
            <person name="Barry K."/>
            <person name="Bills G."/>
            <person name="Bluhm B."/>
            <person name="Cannon C."/>
            <person name="Castanera R."/>
            <person name="Culley D."/>
            <person name="Daum C."/>
            <person name="Ezra D."/>
            <person name="Gonzalez J."/>
            <person name="Henrissat B."/>
            <person name="Kuo A."/>
            <person name="Liang C."/>
            <person name="Lipzen A."/>
            <person name="Lutzoni F."/>
            <person name="Magnuson J."/>
            <person name="Mondo S."/>
            <person name="Nolan M."/>
            <person name="Ohm R."/>
            <person name="Pangilinan J."/>
            <person name="Park H.-J."/>
            <person name="Ramirez L."/>
            <person name="Alfaro M."/>
            <person name="Sun H."/>
            <person name="Tritt A."/>
            <person name="Yoshinaga Y."/>
            <person name="Zwiers L.-H."/>
            <person name="Turgeon B."/>
            <person name="Goodwin S."/>
            <person name="Spatafora J."/>
            <person name="Crous P."/>
            <person name="Grigoriev I."/>
        </authorList>
    </citation>
    <scope>NUCLEOTIDE SEQUENCE</scope>
    <source>
        <strain evidence="2">CBS 122368</strain>
    </source>
</reference>
<dbReference type="OrthoDB" id="3770800at2759"/>
<accession>A0A6A6IPA8</accession>
<keyword evidence="1" id="KW-0732">Signal</keyword>
<dbReference type="GeneID" id="54586292"/>
<keyword evidence="3" id="KW-1185">Reference proteome</keyword>
<dbReference type="PROSITE" id="PS51257">
    <property type="entry name" value="PROKAR_LIPOPROTEIN"/>
    <property type="match status" value="1"/>
</dbReference>
<feature type="chain" id="PRO_5025395834" description="Ricin B lectin domain-containing protein" evidence="1">
    <location>
        <begin position="20"/>
        <end position="179"/>
    </location>
</feature>
<dbReference type="AlphaFoldDB" id="A0A6A6IPA8"/>
<dbReference type="RefSeq" id="XP_033687071.1">
    <property type="nucleotide sequence ID" value="XM_033832962.1"/>
</dbReference>
<evidence type="ECO:0000313" key="3">
    <source>
        <dbReference type="Proteomes" id="UP000800094"/>
    </source>
</evidence>
<sequence length="179" mass="19094">MRSSTLALLAPFMVATAMAGCYSGGAEGNKKTALDSLSITCKQIGGYYVSHQKRDTCVSVKDAGVSWYFEVKNDNGDGRSLSVDTCVSGLKTEIEGCPKGGRNTKDGWQFIADPNAGSCTDIDFTNNQKRELSLIDSHGGPSKAKPAMMRRDAPNVPSKAFVEGDLLFVVDSGMSAHEE</sequence>
<organism evidence="2 3">
    <name type="scientific">Trematosphaeria pertusa</name>
    <dbReference type="NCBI Taxonomy" id="390896"/>
    <lineage>
        <taxon>Eukaryota</taxon>
        <taxon>Fungi</taxon>
        <taxon>Dikarya</taxon>
        <taxon>Ascomycota</taxon>
        <taxon>Pezizomycotina</taxon>
        <taxon>Dothideomycetes</taxon>
        <taxon>Pleosporomycetidae</taxon>
        <taxon>Pleosporales</taxon>
        <taxon>Massarineae</taxon>
        <taxon>Trematosphaeriaceae</taxon>
        <taxon>Trematosphaeria</taxon>
    </lineage>
</organism>
<proteinExistence type="predicted"/>
<name>A0A6A6IPA8_9PLEO</name>
<evidence type="ECO:0000313" key="2">
    <source>
        <dbReference type="EMBL" id="KAF2252067.1"/>
    </source>
</evidence>
<evidence type="ECO:0000256" key="1">
    <source>
        <dbReference type="SAM" id="SignalP"/>
    </source>
</evidence>